<proteinExistence type="predicted"/>
<feature type="domain" description="RNase H type-1" evidence="2">
    <location>
        <begin position="591"/>
        <end position="663"/>
    </location>
</feature>
<reference evidence="6 7" key="1">
    <citation type="submission" date="2024-01" db="EMBL/GenBank/DDBJ databases">
        <title>A telomere-to-telomere, gap-free genome of sweet tea (Lithocarpus litseifolius).</title>
        <authorList>
            <person name="Zhou J."/>
        </authorList>
    </citation>
    <scope>NUCLEOTIDE SEQUENCE [LARGE SCALE GENOMIC DNA]</scope>
    <source>
        <strain evidence="6">Zhou-2022a</strain>
        <tissue evidence="6">Leaf</tissue>
    </source>
</reference>
<evidence type="ECO:0000259" key="4">
    <source>
        <dbReference type="Pfam" id="PF14111"/>
    </source>
</evidence>
<dbReference type="SUPFAM" id="SSF53098">
    <property type="entry name" value="Ribonuclease H-like"/>
    <property type="match status" value="1"/>
</dbReference>
<dbReference type="InterPro" id="IPR040256">
    <property type="entry name" value="At4g02000-like"/>
</dbReference>
<feature type="compositionally biased region" description="Basic and acidic residues" evidence="1">
    <location>
        <begin position="268"/>
        <end position="280"/>
    </location>
</feature>
<dbReference type="Pfam" id="PF13456">
    <property type="entry name" value="RVT_3"/>
    <property type="match status" value="1"/>
</dbReference>
<dbReference type="CDD" id="cd06222">
    <property type="entry name" value="RNase_H_like"/>
    <property type="match status" value="1"/>
</dbReference>
<accession>A0AAW2CN74</accession>
<feature type="domain" description="Reverse transcriptase zinc-binding" evidence="3">
    <location>
        <begin position="461"/>
        <end position="539"/>
    </location>
</feature>
<comment type="caution">
    <text evidence="6">The sequence shown here is derived from an EMBL/GenBank/DDBJ whole genome shotgun (WGS) entry which is preliminary data.</text>
</comment>
<sequence>MAEDVIDSLENMKLTTDEEEIIQISDDGRLMKIESCNLSLIGKFLTCKPFNKRAAKNTMRRVWGLNEGLQILDVGSNLFQFKFSSEFDMERELRNGPWTFDNQLLVLKRWSKGMTSKNICLEHASLWVQIWDAPIDMISPSVGKEVGSRLGTVEEVEKKKNQDDQNMFMRVRVALPISKSIRRGCFLVSSEGHRTWCNFKYERLPLFCHHCGLLGHDLRHCVIHFAAIKMEGEVRCQYGDWLRASSGRPRSPPKRSTASPPKSATRGDGVKEVEGEERGRQQRLGTSPAMAGVNAENVWQNGSNERSEISGISPEIQQHFSVTPEENMPHKEGEVSNPAGNVSGVSTSNINCDHVPTCTDHVLLSSGLHTTTVKPKWNRIARMDYGPTNEDTNSPLAQLGKRRASYDLIEEFHEKPAKQSKREKSGTLKDDRDEEEAAGGIYTVKSGYHVAAQLVKEEKNWAESSRDIRSNKVWEKLWKLRIPRKIKVFAWRAALNILPSKDNLFRRKIAVDNTCSLCKFALESGLHALWECGVARDVWAGSVMKLQKFVGGQYDIFNLFEELLLRLNKEEFELFLVQAWFIWSQRNRIVHGDQGCSGVGVMIRNDKGEVMGAMTAKGPGVVDSLEAEALACRRTLEFAVDIGINELVIEGDCAQVISALTSNHSACLG</sequence>
<dbReference type="GO" id="GO:0004523">
    <property type="term" value="F:RNA-DNA hybrid ribonuclease activity"/>
    <property type="evidence" value="ECO:0007669"/>
    <property type="project" value="InterPro"/>
</dbReference>
<evidence type="ECO:0000256" key="1">
    <source>
        <dbReference type="SAM" id="MobiDB-lite"/>
    </source>
</evidence>
<dbReference type="InterPro" id="IPR025558">
    <property type="entry name" value="DUF4283"/>
</dbReference>
<dbReference type="InterPro" id="IPR036397">
    <property type="entry name" value="RNaseH_sf"/>
</dbReference>
<dbReference type="InterPro" id="IPR026960">
    <property type="entry name" value="RVT-Znf"/>
</dbReference>
<dbReference type="GO" id="GO:0003676">
    <property type="term" value="F:nucleic acid binding"/>
    <property type="evidence" value="ECO:0007669"/>
    <property type="project" value="InterPro"/>
</dbReference>
<dbReference type="InterPro" id="IPR012337">
    <property type="entry name" value="RNaseH-like_sf"/>
</dbReference>
<evidence type="ECO:0000313" key="6">
    <source>
        <dbReference type="EMBL" id="KAK9998149.1"/>
    </source>
</evidence>
<dbReference type="InterPro" id="IPR002156">
    <property type="entry name" value="RNaseH_domain"/>
</dbReference>
<evidence type="ECO:0000259" key="5">
    <source>
        <dbReference type="Pfam" id="PF14392"/>
    </source>
</evidence>
<dbReference type="Gene3D" id="3.30.420.10">
    <property type="entry name" value="Ribonuclease H-like superfamily/Ribonuclease H"/>
    <property type="match status" value="1"/>
</dbReference>
<organism evidence="6 7">
    <name type="scientific">Lithocarpus litseifolius</name>
    <dbReference type="NCBI Taxonomy" id="425828"/>
    <lineage>
        <taxon>Eukaryota</taxon>
        <taxon>Viridiplantae</taxon>
        <taxon>Streptophyta</taxon>
        <taxon>Embryophyta</taxon>
        <taxon>Tracheophyta</taxon>
        <taxon>Spermatophyta</taxon>
        <taxon>Magnoliopsida</taxon>
        <taxon>eudicotyledons</taxon>
        <taxon>Gunneridae</taxon>
        <taxon>Pentapetalae</taxon>
        <taxon>rosids</taxon>
        <taxon>fabids</taxon>
        <taxon>Fagales</taxon>
        <taxon>Fagaceae</taxon>
        <taxon>Lithocarpus</taxon>
    </lineage>
</organism>
<dbReference type="InterPro" id="IPR044730">
    <property type="entry name" value="RNase_H-like_dom_plant"/>
</dbReference>
<evidence type="ECO:0000313" key="7">
    <source>
        <dbReference type="Proteomes" id="UP001459277"/>
    </source>
</evidence>
<gene>
    <name evidence="6" type="ORF">SO802_017752</name>
</gene>
<dbReference type="Pfam" id="PF14111">
    <property type="entry name" value="DUF4283"/>
    <property type="match status" value="1"/>
</dbReference>
<dbReference type="Pfam" id="PF13966">
    <property type="entry name" value="zf-RVT"/>
    <property type="match status" value="1"/>
</dbReference>
<protein>
    <recommendedName>
        <fullName evidence="8">CCHC-type domain-containing protein</fullName>
    </recommendedName>
</protein>
<name>A0AAW2CN74_9ROSI</name>
<dbReference type="AlphaFoldDB" id="A0AAW2CN74"/>
<feature type="region of interest" description="Disordered" evidence="1">
    <location>
        <begin position="243"/>
        <end position="293"/>
    </location>
</feature>
<dbReference type="PANTHER" id="PTHR31286">
    <property type="entry name" value="GLYCINE-RICH CELL WALL STRUCTURAL PROTEIN 1.8-LIKE"/>
    <property type="match status" value="1"/>
</dbReference>
<dbReference type="Proteomes" id="UP001459277">
    <property type="component" value="Unassembled WGS sequence"/>
</dbReference>
<feature type="compositionally biased region" description="Basic and acidic residues" evidence="1">
    <location>
        <begin position="411"/>
        <end position="431"/>
    </location>
</feature>
<evidence type="ECO:0000259" key="2">
    <source>
        <dbReference type="Pfam" id="PF13456"/>
    </source>
</evidence>
<feature type="domain" description="Zinc knuckle CX2CX4HX4C" evidence="5">
    <location>
        <begin position="192"/>
        <end position="221"/>
    </location>
</feature>
<evidence type="ECO:0000259" key="3">
    <source>
        <dbReference type="Pfam" id="PF13966"/>
    </source>
</evidence>
<dbReference type="Pfam" id="PF14392">
    <property type="entry name" value="zf-CCHC_4"/>
    <property type="match status" value="1"/>
</dbReference>
<dbReference type="PANTHER" id="PTHR31286:SF178">
    <property type="entry name" value="DUF4283 DOMAIN-CONTAINING PROTEIN"/>
    <property type="match status" value="1"/>
</dbReference>
<feature type="domain" description="DUF4283" evidence="4">
    <location>
        <begin position="34"/>
        <end position="114"/>
    </location>
</feature>
<keyword evidence="7" id="KW-1185">Reference proteome</keyword>
<feature type="region of interest" description="Disordered" evidence="1">
    <location>
        <begin position="411"/>
        <end position="434"/>
    </location>
</feature>
<evidence type="ECO:0008006" key="8">
    <source>
        <dbReference type="Google" id="ProtNLM"/>
    </source>
</evidence>
<dbReference type="EMBL" id="JAZDWU010000006">
    <property type="protein sequence ID" value="KAK9998149.1"/>
    <property type="molecule type" value="Genomic_DNA"/>
</dbReference>
<dbReference type="InterPro" id="IPR025836">
    <property type="entry name" value="Zn_knuckle_CX2CX4HX4C"/>
</dbReference>